<keyword evidence="1 4" id="KW-0489">Methyltransferase</keyword>
<dbReference type="Proteomes" id="UP001596002">
    <property type="component" value="Unassembled WGS sequence"/>
</dbReference>
<dbReference type="Gene3D" id="2.20.25.110">
    <property type="entry name" value="S-adenosyl-L-methionine-dependent methyltransferases"/>
    <property type="match status" value="1"/>
</dbReference>
<organism evidence="4 5">
    <name type="scientific">Effusibacillus consociatus</name>
    <dbReference type="NCBI Taxonomy" id="1117041"/>
    <lineage>
        <taxon>Bacteria</taxon>
        <taxon>Bacillati</taxon>
        <taxon>Bacillota</taxon>
        <taxon>Bacilli</taxon>
        <taxon>Bacillales</taxon>
        <taxon>Alicyclobacillaceae</taxon>
        <taxon>Effusibacillus</taxon>
    </lineage>
</organism>
<sequence length="278" mass="32712">MQLSIHKSKDLVNAKFSLLGDAVGMERTIYGEFADFYDELMQDAPYDEWMRLFHETLERELGNQTDVRSRFKVADLGCGTGTISIRLLEEGYQVFAVDLSEEMLTRAQAKLPHPTPFLRFLQQDLRRLLLPEKVDCALSFCDSLNYLLEETDLLQAFRSVRSQLQPGGFFLFDMHTPFKLREELGQQTFYDVRDDVAYIWQSQFDPVRCQVEYDVTFFAQVEDELYRRFQETHWQRAYPKEVIMRLLREAGFAHVEIGADFCWEEPSETALRYFILAK</sequence>
<dbReference type="InterPro" id="IPR029063">
    <property type="entry name" value="SAM-dependent_MTases_sf"/>
</dbReference>
<dbReference type="Gene3D" id="3.40.50.150">
    <property type="entry name" value="Vaccinia Virus protein VP39"/>
    <property type="match status" value="1"/>
</dbReference>
<evidence type="ECO:0000256" key="1">
    <source>
        <dbReference type="ARBA" id="ARBA00022603"/>
    </source>
</evidence>
<dbReference type="SUPFAM" id="SSF53335">
    <property type="entry name" value="S-adenosyl-L-methionine-dependent methyltransferases"/>
    <property type="match status" value="1"/>
</dbReference>
<dbReference type="Pfam" id="PF13649">
    <property type="entry name" value="Methyltransf_25"/>
    <property type="match status" value="1"/>
</dbReference>
<feature type="domain" description="Methyltransferase" evidence="3">
    <location>
        <begin position="73"/>
        <end position="168"/>
    </location>
</feature>
<dbReference type="PANTHER" id="PTHR43861">
    <property type="entry name" value="TRANS-ACONITATE 2-METHYLTRANSFERASE-RELATED"/>
    <property type="match status" value="1"/>
</dbReference>
<dbReference type="GO" id="GO:0032259">
    <property type="term" value="P:methylation"/>
    <property type="evidence" value="ECO:0007669"/>
    <property type="project" value="UniProtKB-KW"/>
</dbReference>
<gene>
    <name evidence="4" type="ORF">ACFO8Q_02585</name>
</gene>
<evidence type="ECO:0000313" key="5">
    <source>
        <dbReference type="Proteomes" id="UP001596002"/>
    </source>
</evidence>
<dbReference type="GO" id="GO:0008168">
    <property type="term" value="F:methyltransferase activity"/>
    <property type="evidence" value="ECO:0007669"/>
    <property type="project" value="UniProtKB-KW"/>
</dbReference>
<proteinExistence type="predicted"/>
<accession>A0ABV9PXW3</accession>
<evidence type="ECO:0000313" key="4">
    <source>
        <dbReference type="EMBL" id="MFC4766288.1"/>
    </source>
</evidence>
<dbReference type="InterPro" id="IPR041698">
    <property type="entry name" value="Methyltransf_25"/>
</dbReference>
<name>A0ABV9PXW3_9BACL</name>
<dbReference type="CDD" id="cd02440">
    <property type="entry name" value="AdoMet_MTases"/>
    <property type="match status" value="1"/>
</dbReference>
<evidence type="ECO:0000259" key="3">
    <source>
        <dbReference type="Pfam" id="PF13649"/>
    </source>
</evidence>
<comment type="caution">
    <text evidence="4">The sequence shown here is derived from an EMBL/GenBank/DDBJ whole genome shotgun (WGS) entry which is preliminary data.</text>
</comment>
<protein>
    <submittedName>
        <fullName evidence="4">Class I SAM-dependent DNA methyltransferase</fullName>
    </submittedName>
</protein>
<keyword evidence="5" id="KW-1185">Reference proteome</keyword>
<dbReference type="PANTHER" id="PTHR43861:SF1">
    <property type="entry name" value="TRANS-ACONITATE 2-METHYLTRANSFERASE"/>
    <property type="match status" value="1"/>
</dbReference>
<keyword evidence="2" id="KW-0808">Transferase</keyword>
<reference evidence="5" key="1">
    <citation type="journal article" date="2019" name="Int. J. Syst. Evol. Microbiol.">
        <title>The Global Catalogue of Microorganisms (GCM) 10K type strain sequencing project: providing services to taxonomists for standard genome sequencing and annotation.</title>
        <authorList>
            <consortium name="The Broad Institute Genomics Platform"/>
            <consortium name="The Broad Institute Genome Sequencing Center for Infectious Disease"/>
            <person name="Wu L."/>
            <person name="Ma J."/>
        </authorList>
    </citation>
    <scope>NUCLEOTIDE SEQUENCE [LARGE SCALE GENOMIC DNA]</scope>
    <source>
        <strain evidence="5">WYCCWR 12678</strain>
    </source>
</reference>
<evidence type="ECO:0000256" key="2">
    <source>
        <dbReference type="ARBA" id="ARBA00022679"/>
    </source>
</evidence>
<dbReference type="EMBL" id="JBHSHC010000014">
    <property type="protein sequence ID" value="MFC4766288.1"/>
    <property type="molecule type" value="Genomic_DNA"/>
</dbReference>